<sequence length="56" mass="6302">MVDQAVLDKLEAGYKKLQDSSSCHSLLKKYLTRDVFDKLKTRQTAMGATLLDVIQS</sequence>
<dbReference type="EMBL" id="CAJPIZ010016655">
    <property type="protein sequence ID" value="CAG2115781.1"/>
    <property type="molecule type" value="Genomic_DNA"/>
</dbReference>
<dbReference type="Gene3D" id="1.10.135.10">
    <property type="entry name" value="ATP:guanido phosphotransferase, N-terminal domain"/>
    <property type="match status" value="1"/>
</dbReference>
<dbReference type="EMBL" id="OC871230">
    <property type="protein sequence ID" value="CAD7635351.1"/>
    <property type="molecule type" value="Genomic_DNA"/>
</dbReference>
<dbReference type="InterPro" id="IPR022413">
    <property type="entry name" value="ATP-guanido_PTrfase_N"/>
</dbReference>
<keyword evidence="5" id="KW-1185">Reference proteome</keyword>
<dbReference type="Pfam" id="PF02807">
    <property type="entry name" value="ATP-gua_PtransN"/>
    <property type="match status" value="1"/>
</dbReference>
<dbReference type="EMBL" id="OC911154">
    <property type="protein sequence ID" value="CAD7651256.1"/>
    <property type="molecule type" value="Genomic_DNA"/>
</dbReference>
<proteinExistence type="inferred from homology"/>
<evidence type="ECO:0000313" key="3">
    <source>
        <dbReference type="EMBL" id="CAD7635351.1"/>
    </source>
</evidence>
<evidence type="ECO:0000313" key="5">
    <source>
        <dbReference type="Proteomes" id="UP000759131"/>
    </source>
</evidence>
<name>A0A7R9M0F5_9ACAR</name>
<dbReference type="AlphaFoldDB" id="A0A7R9M0F5"/>
<dbReference type="Proteomes" id="UP000759131">
    <property type="component" value="Unassembled WGS sequence"/>
</dbReference>
<gene>
    <name evidence="3" type="ORF">OSB1V03_LOCUS15742</name>
    <name evidence="4" type="ORF">OSB1V03_LOCUS23269</name>
</gene>
<dbReference type="FunFam" id="1.10.135.10:FF:000003">
    <property type="entry name" value="Three-domain arginine kinase"/>
    <property type="match status" value="1"/>
</dbReference>
<feature type="non-terminal residue" evidence="4">
    <location>
        <position position="56"/>
    </location>
</feature>
<dbReference type="GO" id="GO:0016301">
    <property type="term" value="F:kinase activity"/>
    <property type="evidence" value="ECO:0007669"/>
    <property type="project" value="InterPro"/>
</dbReference>
<dbReference type="InterPro" id="IPR036802">
    <property type="entry name" value="ATP-guanido_PTrfase_N_sf"/>
</dbReference>
<evidence type="ECO:0000313" key="4">
    <source>
        <dbReference type="EMBL" id="CAD7651256.1"/>
    </source>
</evidence>
<evidence type="ECO:0000259" key="2">
    <source>
        <dbReference type="PROSITE" id="PS51509"/>
    </source>
</evidence>
<feature type="domain" description="Phosphagen kinase N-terminal" evidence="2">
    <location>
        <begin position="9"/>
        <end position="56"/>
    </location>
</feature>
<protein>
    <recommendedName>
        <fullName evidence="2">Phosphagen kinase N-terminal domain-containing protein</fullName>
    </recommendedName>
</protein>
<reference evidence="4" key="1">
    <citation type="submission" date="2020-11" db="EMBL/GenBank/DDBJ databases">
        <authorList>
            <person name="Tran Van P."/>
        </authorList>
    </citation>
    <scope>NUCLEOTIDE SEQUENCE</scope>
</reference>
<dbReference type="EMBL" id="CAJPIZ010056579">
    <property type="protein sequence ID" value="CAG2123324.1"/>
    <property type="molecule type" value="Genomic_DNA"/>
</dbReference>
<dbReference type="PROSITE" id="PS51509">
    <property type="entry name" value="PHOSPHAGEN_KINASE_N"/>
    <property type="match status" value="1"/>
</dbReference>
<organism evidence="4">
    <name type="scientific">Medioppia subpectinata</name>
    <dbReference type="NCBI Taxonomy" id="1979941"/>
    <lineage>
        <taxon>Eukaryota</taxon>
        <taxon>Metazoa</taxon>
        <taxon>Ecdysozoa</taxon>
        <taxon>Arthropoda</taxon>
        <taxon>Chelicerata</taxon>
        <taxon>Arachnida</taxon>
        <taxon>Acari</taxon>
        <taxon>Acariformes</taxon>
        <taxon>Sarcoptiformes</taxon>
        <taxon>Oribatida</taxon>
        <taxon>Brachypylina</taxon>
        <taxon>Oppioidea</taxon>
        <taxon>Oppiidae</taxon>
        <taxon>Medioppia</taxon>
    </lineage>
</organism>
<evidence type="ECO:0000256" key="1">
    <source>
        <dbReference type="PROSITE-ProRule" id="PRU00842"/>
    </source>
</evidence>
<comment type="similarity">
    <text evidence="1">Belongs to the ATP:guanido phosphotransferase family.</text>
</comment>
<dbReference type="SUPFAM" id="SSF48034">
    <property type="entry name" value="Guanido kinase N-terminal domain"/>
    <property type="match status" value="1"/>
</dbReference>
<dbReference type="OrthoDB" id="430219at2759"/>
<accession>A0A7R9M0F5</accession>